<dbReference type="InterPro" id="IPR036852">
    <property type="entry name" value="Peptidase_S8/S53_dom_sf"/>
</dbReference>
<accession>A0AAX4HIX9</accession>
<name>A0AAX4HIX9_9BACT</name>
<proteinExistence type="inferred from homology"/>
<dbReference type="Proteomes" id="UP001324634">
    <property type="component" value="Chromosome"/>
</dbReference>
<evidence type="ECO:0000256" key="1">
    <source>
        <dbReference type="ARBA" id="ARBA00011073"/>
    </source>
</evidence>
<evidence type="ECO:0000256" key="4">
    <source>
        <dbReference type="ARBA" id="ARBA00022825"/>
    </source>
</evidence>
<evidence type="ECO:0000256" key="3">
    <source>
        <dbReference type="ARBA" id="ARBA00022801"/>
    </source>
</evidence>
<dbReference type="RefSeq" id="WP_321389465.1">
    <property type="nucleotide sequence ID" value="NZ_CP139487.1"/>
</dbReference>
<evidence type="ECO:0000313" key="7">
    <source>
        <dbReference type="Proteomes" id="UP001324634"/>
    </source>
</evidence>
<dbReference type="PANTHER" id="PTHR43806:SF11">
    <property type="entry name" value="CEREVISIN-RELATED"/>
    <property type="match status" value="1"/>
</dbReference>
<evidence type="ECO:0000256" key="2">
    <source>
        <dbReference type="ARBA" id="ARBA00022670"/>
    </source>
</evidence>
<dbReference type="Pfam" id="PF00082">
    <property type="entry name" value="Peptidase_S8"/>
    <property type="match status" value="1"/>
</dbReference>
<sequence>MRLLILSLSLLITGVSFGGSYDSSEIVKKNPGIAKRLDFLKKIELKNEVTMAIIGDYIHTDTFSHIIKINEKEQDGNFLDDDNNGYEDDYYGMNFNNRNGRLYTPVATGHENGITSLVEAFITDNQLSKIKIIPINVTTDTRTFDELYMKKVSDAIDYARLRGAQVISMSIGVDAESNSFFKFIDNNRQKSLAYYQAAVKRAQDKGILMVGSASNDPARDLVKEPVAPANSTGVISVGNVNFDAKIQSAYGANIDLAWYGTGLYAWYGGKDGYRTVKGSSYSTPLVALTLAVAKSLKPELSFNDVGLFRTSCEKTITGSKNIKSKCVFSPEKLIQKLN</sequence>
<dbReference type="GO" id="GO:0006508">
    <property type="term" value="P:proteolysis"/>
    <property type="evidence" value="ECO:0007669"/>
    <property type="project" value="UniProtKB-KW"/>
</dbReference>
<dbReference type="InterPro" id="IPR050131">
    <property type="entry name" value="Peptidase_S8_subtilisin-like"/>
</dbReference>
<feature type="domain" description="Peptidase S8/S53" evidence="5">
    <location>
        <begin position="49"/>
        <end position="304"/>
    </location>
</feature>
<dbReference type="KEGG" id="psti:SOO65_10930"/>
<reference evidence="6 7" key="1">
    <citation type="submission" date="2023-11" db="EMBL/GenBank/DDBJ databases">
        <title>Peredibacter starrii A3.12.</title>
        <authorList>
            <person name="Mitchell R.J."/>
        </authorList>
    </citation>
    <scope>NUCLEOTIDE SEQUENCE [LARGE SCALE GENOMIC DNA]</scope>
    <source>
        <strain evidence="6 7">A3.12</strain>
    </source>
</reference>
<keyword evidence="4" id="KW-0720">Serine protease</keyword>
<comment type="similarity">
    <text evidence="1">Belongs to the peptidase S8 family.</text>
</comment>
<dbReference type="AlphaFoldDB" id="A0AAX4HIX9"/>
<evidence type="ECO:0000313" key="6">
    <source>
        <dbReference type="EMBL" id="WPU63198.1"/>
    </source>
</evidence>
<dbReference type="SUPFAM" id="SSF52743">
    <property type="entry name" value="Subtilisin-like"/>
    <property type="match status" value="1"/>
</dbReference>
<gene>
    <name evidence="6" type="ORF">SOO65_10930</name>
</gene>
<keyword evidence="7" id="KW-1185">Reference proteome</keyword>
<dbReference type="PANTHER" id="PTHR43806">
    <property type="entry name" value="PEPTIDASE S8"/>
    <property type="match status" value="1"/>
</dbReference>
<dbReference type="EMBL" id="CP139487">
    <property type="protein sequence ID" value="WPU63198.1"/>
    <property type="molecule type" value="Genomic_DNA"/>
</dbReference>
<keyword evidence="2" id="KW-0645">Protease</keyword>
<dbReference type="GO" id="GO:0004252">
    <property type="term" value="F:serine-type endopeptidase activity"/>
    <property type="evidence" value="ECO:0007669"/>
    <property type="project" value="InterPro"/>
</dbReference>
<dbReference type="Gene3D" id="3.40.50.200">
    <property type="entry name" value="Peptidase S8/S53 domain"/>
    <property type="match status" value="1"/>
</dbReference>
<organism evidence="6 7">
    <name type="scientific">Peredibacter starrii</name>
    <dbReference type="NCBI Taxonomy" id="28202"/>
    <lineage>
        <taxon>Bacteria</taxon>
        <taxon>Pseudomonadati</taxon>
        <taxon>Bdellovibrionota</taxon>
        <taxon>Bacteriovoracia</taxon>
        <taxon>Bacteriovoracales</taxon>
        <taxon>Bacteriovoracaceae</taxon>
        <taxon>Peredibacter</taxon>
    </lineage>
</organism>
<dbReference type="InterPro" id="IPR000209">
    <property type="entry name" value="Peptidase_S8/S53_dom"/>
</dbReference>
<evidence type="ECO:0000259" key="5">
    <source>
        <dbReference type="Pfam" id="PF00082"/>
    </source>
</evidence>
<protein>
    <submittedName>
        <fullName evidence="6">S8 family serine peptidase</fullName>
    </submittedName>
</protein>
<keyword evidence="3" id="KW-0378">Hydrolase</keyword>